<evidence type="ECO:0000313" key="3">
    <source>
        <dbReference type="Proteomes" id="UP000605784"/>
    </source>
</evidence>
<reference evidence="2" key="2">
    <citation type="submission" date="2020-09" db="EMBL/GenBank/DDBJ databases">
        <authorList>
            <person name="Sun Q."/>
            <person name="Ohkuma M."/>
        </authorList>
    </citation>
    <scope>NUCLEOTIDE SEQUENCE</scope>
    <source>
        <strain evidence="2">JCM 17820</strain>
    </source>
</reference>
<dbReference type="GO" id="GO:0016757">
    <property type="term" value="F:glycosyltransferase activity"/>
    <property type="evidence" value="ECO:0007669"/>
    <property type="project" value="TreeGrafter"/>
</dbReference>
<dbReference type="RefSeq" id="WP_189000614.1">
    <property type="nucleotide sequence ID" value="NZ_BMOU01000006.1"/>
</dbReference>
<evidence type="ECO:0000313" key="2">
    <source>
        <dbReference type="EMBL" id="GGO00340.1"/>
    </source>
</evidence>
<name>A0A830GR98_9EURY</name>
<dbReference type="Gene3D" id="3.40.50.2000">
    <property type="entry name" value="Glycogen Phosphorylase B"/>
    <property type="match status" value="2"/>
</dbReference>
<proteinExistence type="predicted"/>
<dbReference type="Pfam" id="PF13692">
    <property type="entry name" value="Glyco_trans_1_4"/>
    <property type="match status" value="1"/>
</dbReference>
<gene>
    <name evidence="2" type="ORF">GCM10009030_32840</name>
</gene>
<keyword evidence="2" id="KW-0808">Transferase</keyword>
<dbReference type="SUPFAM" id="SSF53756">
    <property type="entry name" value="UDP-Glycosyltransferase/glycogen phosphorylase"/>
    <property type="match status" value="1"/>
</dbReference>
<comment type="caution">
    <text evidence="2">The sequence shown here is derived from an EMBL/GenBank/DDBJ whole genome shotgun (WGS) entry which is preliminary data.</text>
</comment>
<dbReference type="AlphaFoldDB" id="A0A830GR98"/>
<dbReference type="Proteomes" id="UP000605784">
    <property type="component" value="Unassembled WGS sequence"/>
</dbReference>
<dbReference type="InterPro" id="IPR028098">
    <property type="entry name" value="Glyco_trans_4-like_N"/>
</dbReference>
<reference evidence="2" key="1">
    <citation type="journal article" date="2014" name="Int. J. Syst. Evol. Microbiol.">
        <title>Complete genome sequence of Corynebacterium casei LMG S-19264T (=DSM 44701T), isolated from a smear-ripened cheese.</title>
        <authorList>
            <consortium name="US DOE Joint Genome Institute (JGI-PGF)"/>
            <person name="Walter F."/>
            <person name="Albersmeier A."/>
            <person name="Kalinowski J."/>
            <person name="Ruckert C."/>
        </authorList>
    </citation>
    <scope>NUCLEOTIDE SEQUENCE</scope>
    <source>
        <strain evidence="2">JCM 17820</strain>
    </source>
</reference>
<dbReference type="EMBL" id="BMOU01000006">
    <property type="protein sequence ID" value="GGO00340.1"/>
    <property type="molecule type" value="Genomic_DNA"/>
</dbReference>
<protein>
    <submittedName>
        <fullName evidence="2">Glycosyl transferase family 1</fullName>
    </submittedName>
</protein>
<feature type="domain" description="Glycosyltransferase subfamily 4-like N-terminal" evidence="1">
    <location>
        <begin position="19"/>
        <end position="143"/>
    </location>
</feature>
<keyword evidence="3" id="KW-1185">Reference proteome</keyword>
<dbReference type="PANTHER" id="PTHR12526">
    <property type="entry name" value="GLYCOSYLTRANSFERASE"/>
    <property type="match status" value="1"/>
</dbReference>
<accession>A0A830GR98</accession>
<evidence type="ECO:0000259" key="1">
    <source>
        <dbReference type="Pfam" id="PF13439"/>
    </source>
</evidence>
<dbReference type="PANTHER" id="PTHR12526:SF636">
    <property type="entry name" value="BLL3647 PROTEIN"/>
    <property type="match status" value="1"/>
</dbReference>
<dbReference type="Pfam" id="PF13439">
    <property type="entry name" value="Glyco_transf_4"/>
    <property type="match status" value="1"/>
</dbReference>
<organism evidence="2 3">
    <name type="scientific">Haloarcula pellucida</name>
    <dbReference type="NCBI Taxonomy" id="1427151"/>
    <lineage>
        <taxon>Archaea</taxon>
        <taxon>Methanobacteriati</taxon>
        <taxon>Methanobacteriota</taxon>
        <taxon>Stenosarchaea group</taxon>
        <taxon>Halobacteria</taxon>
        <taxon>Halobacteriales</taxon>
        <taxon>Haloarculaceae</taxon>
        <taxon>Haloarcula</taxon>
    </lineage>
</organism>
<sequence length="312" mass="34931">MRVLHLVTHRSPFFDRRIERLRERGHACDVVPVPGRDSDDRAERKAARRSVHHYLRFYGRVLSAARDDYDLVHAHYGLTAPFALAQPRRPVVLTLWGSDLMGEFGWVSERCARLVDETVVMSDEMATSLDGDATVVPHGVDLDLFRPMDPARARREVGWDPDAAHVLFPYTPDRAVKNYPLAERVVDGVRSRLDREVRLHAVYEVEQAAVPTYMNAADALLLTSRREGSPNTVKEALACNLPVVATDVGDVRDRLDGVTPSAVCADESALTTALRRVLDREERSNGRSAAQSLGVDQMAVRLEDVYRRALGE</sequence>